<dbReference type="PANTHER" id="PTHR48111:SF40">
    <property type="entry name" value="PHOSPHATE REGULON TRANSCRIPTIONAL REGULATORY PROTEIN PHOB"/>
    <property type="match status" value="1"/>
</dbReference>
<comment type="caution">
    <text evidence="8">The sequence shown here is derived from an EMBL/GenBank/DDBJ whole genome shotgun (WGS) entry which is preliminary data.</text>
</comment>
<feature type="domain" description="Response regulatory" evidence="6">
    <location>
        <begin position="2"/>
        <end position="116"/>
    </location>
</feature>
<keyword evidence="1" id="KW-0597">Phosphoprotein</keyword>
<sequence length="247" mass="27715">MLCIVVNPELTSARLIGFVLEEAGHTVVLSTSAEEALHEVSGRGANLVVLEVDLPDQDGFALCKELRRQRFEGAIIFVTKRYKSEEKIRAFNCGADDFIVDPFDPMELVARADSISRRYQQVDHQALGTILKAGDAELSINTLTFRIAGREPVVLTPTELRLLECLMRNSEITVSQDTLVERAWGDEFSKESNLLAVYIQRLRRKIEREPNAPERIQTVRGIGYVFRAAQRVAAMPESRERALASQA</sequence>
<dbReference type="InterPro" id="IPR001867">
    <property type="entry name" value="OmpR/PhoB-type_DNA-bd"/>
</dbReference>
<dbReference type="SUPFAM" id="SSF52172">
    <property type="entry name" value="CheY-like"/>
    <property type="match status" value="1"/>
</dbReference>
<keyword evidence="9" id="KW-1185">Reference proteome</keyword>
<evidence type="ECO:0000256" key="4">
    <source>
        <dbReference type="PROSITE-ProRule" id="PRU00169"/>
    </source>
</evidence>
<evidence type="ECO:0000256" key="1">
    <source>
        <dbReference type="ARBA" id="ARBA00022553"/>
    </source>
</evidence>
<feature type="DNA-binding region" description="OmpR/PhoB-type" evidence="5">
    <location>
        <begin position="128"/>
        <end position="228"/>
    </location>
</feature>
<dbReference type="SMART" id="SM00862">
    <property type="entry name" value="Trans_reg_C"/>
    <property type="match status" value="1"/>
</dbReference>
<evidence type="ECO:0000256" key="3">
    <source>
        <dbReference type="ARBA" id="ARBA00023125"/>
    </source>
</evidence>
<dbReference type="GO" id="GO:0000156">
    <property type="term" value="F:phosphorelay response regulator activity"/>
    <property type="evidence" value="ECO:0007669"/>
    <property type="project" value="TreeGrafter"/>
</dbReference>
<feature type="domain" description="OmpR/PhoB-type" evidence="7">
    <location>
        <begin position="128"/>
        <end position="228"/>
    </location>
</feature>
<dbReference type="InterPro" id="IPR011006">
    <property type="entry name" value="CheY-like_superfamily"/>
</dbReference>
<evidence type="ECO:0000256" key="2">
    <source>
        <dbReference type="ARBA" id="ARBA00023012"/>
    </source>
</evidence>
<dbReference type="InterPro" id="IPR001789">
    <property type="entry name" value="Sig_transdc_resp-reg_receiver"/>
</dbReference>
<protein>
    <submittedName>
        <fullName evidence="8">Two component transcriptional regulator, winged helix family</fullName>
    </submittedName>
</protein>
<dbReference type="SMART" id="SM00448">
    <property type="entry name" value="REC"/>
    <property type="match status" value="1"/>
</dbReference>
<name>I4EDX5_9BACT</name>
<dbReference type="PROSITE" id="PS51755">
    <property type="entry name" value="OMPR_PHOB"/>
    <property type="match status" value="1"/>
</dbReference>
<reference evidence="8 9" key="1">
    <citation type="journal article" date="2012" name="ISME J.">
        <title>Nitrification expanded: discovery, physiology and genomics of a nitrite-oxidizing bacterium from the phylum Chloroflexi.</title>
        <authorList>
            <person name="Sorokin D.Y."/>
            <person name="Lucker S."/>
            <person name="Vejmelkova D."/>
            <person name="Kostrikina N.A."/>
            <person name="Kleerebezem R."/>
            <person name="Rijpstra W.I."/>
            <person name="Damste J.S."/>
            <person name="Le Paslier D."/>
            <person name="Muyzer G."/>
            <person name="Wagner M."/>
            <person name="van Loosdrecht M.C."/>
            <person name="Daims H."/>
        </authorList>
    </citation>
    <scope>NUCLEOTIDE SEQUENCE [LARGE SCALE GENOMIC DNA]</scope>
    <source>
        <strain evidence="9">none</strain>
    </source>
</reference>
<dbReference type="GO" id="GO:0006355">
    <property type="term" value="P:regulation of DNA-templated transcription"/>
    <property type="evidence" value="ECO:0007669"/>
    <property type="project" value="InterPro"/>
</dbReference>
<dbReference type="Gene3D" id="6.10.250.690">
    <property type="match status" value="1"/>
</dbReference>
<dbReference type="PROSITE" id="PS50110">
    <property type="entry name" value="RESPONSE_REGULATORY"/>
    <property type="match status" value="1"/>
</dbReference>
<dbReference type="EMBL" id="CAGS01000074">
    <property type="protein sequence ID" value="CCF82887.1"/>
    <property type="molecule type" value="Genomic_DNA"/>
</dbReference>
<evidence type="ECO:0000256" key="5">
    <source>
        <dbReference type="PROSITE-ProRule" id="PRU01091"/>
    </source>
</evidence>
<evidence type="ECO:0000313" key="8">
    <source>
        <dbReference type="EMBL" id="CCF82887.1"/>
    </source>
</evidence>
<dbReference type="PANTHER" id="PTHR48111">
    <property type="entry name" value="REGULATOR OF RPOS"/>
    <property type="match status" value="1"/>
</dbReference>
<dbReference type="AlphaFoldDB" id="I4EDX5"/>
<dbReference type="Pfam" id="PF00486">
    <property type="entry name" value="Trans_reg_C"/>
    <property type="match status" value="1"/>
</dbReference>
<dbReference type="Gene3D" id="3.40.50.2300">
    <property type="match status" value="1"/>
</dbReference>
<dbReference type="GO" id="GO:0005829">
    <property type="term" value="C:cytosol"/>
    <property type="evidence" value="ECO:0007669"/>
    <property type="project" value="TreeGrafter"/>
</dbReference>
<dbReference type="SUPFAM" id="SSF46894">
    <property type="entry name" value="C-terminal effector domain of the bipartite response regulators"/>
    <property type="match status" value="1"/>
</dbReference>
<dbReference type="Gene3D" id="1.10.10.10">
    <property type="entry name" value="Winged helix-like DNA-binding domain superfamily/Winged helix DNA-binding domain"/>
    <property type="match status" value="1"/>
</dbReference>
<gene>
    <name evidence="8" type="ORF">NITHO_1650006</name>
</gene>
<dbReference type="OrthoDB" id="9790442at2"/>
<organism evidence="8 9">
    <name type="scientific">Nitrolancea hollandica Lb</name>
    <dbReference type="NCBI Taxonomy" id="1129897"/>
    <lineage>
        <taxon>Bacteria</taxon>
        <taxon>Pseudomonadati</taxon>
        <taxon>Thermomicrobiota</taxon>
        <taxon>Thermomicrobia</taxon>
        <taxon>Sphaerobacterales</taxon>
        <taxon>Sphaerobacterineae</taxon>
        <taxon>Sphaerobacteraceae</taxon>
        <taxon>Nitrolancea</taxon>
    </lineage>
</organism>
<evidence type="ECO:0000259" key="7">
    <source>
        <dbReference type="PROSITE" id="PS51755"/>
    </source>
</evidence>
<dbReference type="GO" id="GO:0000976">
    <property type="term" value="F:transcription cis-regulatory region binding"/>
    <property type="evidence" value="ECO:0007669"/>
    <property type="project" value="TreeGrafter"/>
</dbReference>
<evidence type="ECO:0000313" key="9">
    <source>
        <dbReference type="Proteomes" id="UP000004221"/>
    </source>
</evidence>
<dbReference type="CDD" id="cd00383">
    <property type="entry name" value="trans_reg_C"/>
    <property type="match status" value="1"/>
</dbReference>
<dbReference type="RefSeq" id="WP_008475417.1">
    <property type="nucleotide sequence ID" value="NZ_CAGS01000074.1"/>
</dbReference>
<keyword evidence="2" id="KW-0902">Two-component regulatory system</keyword>
<dbReference type="GO" id="GO:0032993">
    <property type="term" value="C:protein-DNA complex"/>
    <property type="evidence" value="ECO:0007669"/>
    <property type="project" value="TreeGrafter"/>
</dbReference>
<evidence type="ECO:0000259" key="6">
    <source>
        <dbReference type="PROSITE" id="PS50110"/>
    </source>
</evidence>
<dbReference type="InterPro" id="IPR039420">
    <property type="entry name" value="WalR-like"/>
</dbReference>
<proteinExistence type="predicted"/>
<comment type="caution">
    <text evidence="4">Lacks conserved residue(s) required for the propagation of feature annotation.</text>
</comment>
<dbReference type="InterPro" id="IPR016032">
    <property type="entry name" value="Sig_transdc_resp-reg_C-effctor"/>
</dbReference>
<accession>I4EDX5</accession>
<keyword evidence="3 5" id="KW-0238">DNA-binding</keyword>
<dbReference type="InterPro" id="IPR036388">
    <property type="entry name" value="WH-like_DNA-bd_sf"/>
</dbReference>
<dbReference type="Pfam" id="PF00072">
    <property type="entry name" value="Response_reg"/>
    <property type="match status" value="1"/>
</dbReference>
<dbReference type="Proteomes" id="UP000004221">
    <property type="component" value="Unassembled WGS sequence"/>
</dbReference>